<dbReference type="EMBL" id="MFMM01000001">
    <property type="protein sequence ID" value="OGG84970.1"/>
    <property type="molecule type" value="Genomic_DNA"/>
</dbReference>
<protein>
    <submittedName>
        <fullName evidence="1">Uncharacterized protein</fullName>
    </submittedName>
</protein>
<accession>A0A1F6FGJ2</accession>
<proteinExistence type="predicted"/>
<sequence>MEPPFLCKKLDYLALNTMLPITPETKWQIGLDCLMLPVMYMLQGNMSDVPQRTHFWNYTRVPEKELELKLNTNSLLTLPGEDVASQRWLWWLPLLHMPIFGGWRHYYVLEPEEKVSDYWFVGWVVGEYSGISHVKLERQVRVLKGDTEASFFGFNSEGKQIKIRLIGEGSLGESPEYCKIPLL</sequence>
<evidence type="ECO:0000313" key="1">
    <source>
        <dbReference type="EMBL" id="OGG84970.1"/>
    </source>
</evidence>
<dbReference type="AlphaFoldDB" id="A0A1F6FGJ2"/>
<organism evidence="1 2">
    <name type="scientific">Candidatus Kaiserbacteria bacterium RIFCSPLOWO2_12_FULL_45_26</name>
    <dbReference type="NCBI Taxonomy" id="1798525"/>
    <lineage>
        <taxon>Bacteria</taxon>
        <taxon>Candidatus Kaiseribacteriota</taxon>
    </lineage>
</organism>
<reference evidence="1 2" key="1">
    <citation type="journal article" date="2016" name="Nat. Commun.">
        <title>Thousands of microbial genomes shed light on interconnected biogeochemical processes in an aquifer system.</title>
        <authorList>
            <person name="Anantharaman K."/>
            <person name="Brown C.T."/>
            <person name="Hug L.A."/>
            <person name="Sharon I."/>
            <person name="Castelle C.J."/>
            <person name="Probst A.J."/>
            <person name="Thomas B.C."/>
            <person name="Singh A."/>
            <person name="Wilkins M.J."/>
            <person name="Karaoz U."/>
            <person name="Brodie E.L."/>
            <person name="Williams K.H."/>
            <person name="Hubbard S.S."/>
            <person name="Banfield J.F."/>
        </authorList>
    </citation>
    <scope>NUCLEOTIDE SEQUENCE [LARGE SCALE GENOMIC DNA]</scope>
</reference>
<evidence type="ECO:0000313" key="2">
    <source>
        <dbReference type="Proteomes" id="UP000177325"/>
    </source>
</evidence>
<gene>
    <name evidence="1" type="ORF">A3G90_02800</name>
</gene>
<comment type="caution">
    <text evidence="1">The sequence shown here is derived from an EMBL/GenBank/DDBJ whole genome shotgun (WGS) entry which is preliminary data.</text>
</comment>
<name>A0A1F6FGJ2_9BACT</name>
<dbReference type="STRING" id="1798525.A3G90_02800"/>
<dbReference type="Proteomes" id="UP000177325">
    <property type="component" value="Unassembled WGS sequence"/>
</dbReference>